<dbReference type="Pfam" id="PF20153">
    <property type="entry name" value="DUF6535"/>
    <property type="match status" value="1"/>
</dbReference>
<feature type="domain" description="DUF6535" evidence="2">
    <location>
        <begin position="1"/>
        <end position="68"/>
    </location>
</feature>
<gene>
    <name evidence="3" type="ORF">GFSPODELE1_LOCUS11077</name>
</gene>
<feature type="transmembrane region" description="Helical" evidence="1">
    <location>
        <begin position="43"/>
        <end position="67"/>
    </location>
</feature>
<organism evidence="3 4">
    <name type="scientific">Somion occarium</name>
    <dbReference type="NCBI Taxonomy" id="3059160"/>
    <lineage>
        <taxon>Eukaryota</taxon>
        <taxon>Fungi</taxon>
        <taxon>Dikarya</taxon>
        <taxon>Basidiomycota</taxon>
        <taxon>Agaricomycotina</taxon>
        <taxon>Agaricomycetes</taxon>
        <taxon>Polyporales</taxon>
        <taxon>Cerrenaceae</taxon>
        <taxon>Somion</taxon>
    </lineage>
</organism>
<evidence type="ECO:0000256" key="1">
    <source>
        <dbReference type="SAM" id="Phobius"/>
    </source>
</evidence>
<evidence type="ECO:0000259" key="2">
    <source>
        <dbReference type="Pfam" id="PF20153"/>
    </source>
</evidence>
<protein>
    <recommendedName>
        <fullName evidence="2">DUF6535 domain-containing protein</fullName>
    </recommendedName>
</protein>
<dbReference type="EMBL" id="OZ037952">
    <property type="protein sequence ID" value="CAL1717173.1"/>
    <property type="molecule type" value="Genomic_DNA"/>
</dbReference>
<keyword evidence="1" id="KW-1133">Transmembrane helix</keyword>
<dbReference type="Proteomes" id="UP001497453">
    <property type="component" value="Chromosome 9"/>
</dbReference>
<dbReference type="InterPro" id="IPR045338">
    <property type="entry name" value="DUF6535"/>
</dbReference>
<keyword evidence="4" id="KW-1185">Reference proteome</keyword>
<proteinExistence type="predicted"/>
<keyword evidence="1" id="KW-0472">Membrane</keyword>
<evidence type="ECO:0000313" key="3">
    <source>
        <dbReference type="EMBL" id="CAL1717173.1"/>
    </source>
</evidence>
<reference evidence="4" key="1">
    <citation type="submission" date="2024-04" db="EMBL/GenBank/DDBJ databases">
        <authorList>
            <person name="Shaw F."/>
            <person name="Minotto A."/>
        </authorList>
    </citation>
    <scope>NUCLEOTIDE SEQUENCE [LARGE SCALE GENOMIC DNA]</scope>
</reference>
<feature type="transmembrane region" description="Helical" evidence="1">
    <location>
        <begin position="79"/>
        <end position="98"/>
    </location>
</feature>
<keyword evidence="1" id="KW-0812">Transmembrane</keyword>
<evidence type="ECO:0000313" key="4">
    <source>
        <dbReference type="Proteomes" id="UP001497453"/>
    </source>
</evidence>
<sequence length="126" mass="14297">MLVQYWTRRYKHLVSGEPGGSAQHRASIRTYLREGLDLSCLEFFARFVLSAFMHISVFLFLAGLLLFFRNINMAVAHAVEAWVTICGIFVSLDMLQLAPIVPWQTVDPIANKSGMGILERTNMQAY</sequence>
<name>A0ABP1ECD7_9APHY</name>
<accession>A0ABP1ECD7</accession>